<dbReference type="EMBL" id="JARKIB010000009">
    <property type="protein sequence ID" value="KAJ7776443.1"/>
    <property type="molecule type" value="Genomic_DNA"/>
</dbReference>
<dbReference type="Proteomes" id="UP001215598">
    <property type="component" value="Unassembled WGS sequence"/>
</dbReference>
<keyword evidence="3" id="KW-1185">Reference proteome</keyword>
<dbReference type="AlphaFoldDB" id="A0AAD7NVC1"/>
<evidence type="ECO:0000256" key="1">
    <source>
        <dbReference type="SAM" id="MobiDB-lite"/>
    </source>
</evidence>
<accession>A0AAD7NVC1</accession>
<protein>
    <submittedName>
        <fullName evidence="2">Uncharacterized protein</fullName>
    </submittedName>
</protein>
<feature type="region of interest" description="Disordered" evidence="1">
    <location>
        <begin position="43"/>
        <end position="65"/>
    </location>
</feature>
<evidence type="ECO:0000313" key="3">
    <source>
        <dbReference type="Proteomes" id="UP001215598"/>
    </source>
</evidence>
<name>A0AAD7NVC1_9AGAR</name>
<organism evidence="2 3">
    <name type="scientific">Mycena metata</name>
    <dbReference type="NCBI Taxonomy" id="1033252"/>
    <lineage>
        <taxon>Eukaryota</taxon>
        <taxon>Fungi</taxon>
        <taxon>Dikarya</taxon>
        <taxon>Basidiomycota</taxon>
        <taxon>Agaricomycotina</taxon>
        <taxon>Agaricomycetes</taxon>
        <taxon>Agaricomycetidae</taxon>
        <taxon>Agaricales</taxon>
        <taxon>Marasmiineae</taxon>
        <taxon>Mycenaceae</taxon>
        <taxon>Mycena</taxon>
    </lineage>
</organism>
<feature type="compositionally biased region" description="Acidic residues" evidence="1">
    <location>
        <begin position="43"/>
        <end position="54"/>
    </location>
</feature>
<proteinExistence type="predicted"/>
<evidence type="ECO:0000313" key="2">
    <source>
        <dbReference type="EMBL" id="KAJ7776443.1"/>
    </source>
</evidence>
<gene>
    <name evidence="2" type="ORF">B0H16DRAFT_1712819</name>
</gene>
<comment type="caution">
    <text evidence="2">The sequence shown here is derived from an EMBL/GenBank/DDBJ whole genome shotgun (WGS) entry which is preliminary data.</text>
</comment>
<reference evidence="2" key="1">
    <citation type="submission" date="2023-03" db="EMBL/GenBank/DDBJ databases">
        <title>Massive genome expansion in bonnet fungi (Mycena s.s.) driven by repeated elements and novel gene families across ecological guilds.</title>
        <authorList>
            <consortium name="Lawrence Berkeley National Laboratory"/>
            <person name="Harder C.B."/>
            <person name="Miyauchi S."/>
            <person name="Viragh M."/>
            <person name="Kuo A."/>
            <person name="Thoen E."/>
            <person name="Andreopoulos B."/>
            <person name="Lu D."/>
            <person name="Skrede I."/>
            <person name="Drula E."/>
            <person name="Henrissat B."/>
            <person name="Morin E."/>
            <person name="Kohler A."/>
            <person name="Barry K."/>
            <person name="LaButti K."/>
            <person name="Morin E."/>
            <person name="Salamov A."/>
            <person name="Lipzen A."/>
            <person name="Mereny Z."/>
            <person name="Hegedus B."/>
            <person name="Baldrian P."/>
            <person name="Stursova M."/>
            <person name="Weitz H."/>
            <person name="Taylor A."/>
            <person name="Grigoriev I.V."/>
            <person name="Nagy L.G."/>
            <person name="Martin F."/>
            <person name="Kauserud H."/>
        </authorList>
    </citation>
    <scope>NUCLEOTIDE SEQUENCE</scope>
    <source>
        <strain evidence="2">CBHHK182m</strain>
    </source>
</reference>
<sequence>MSTPFRRPLSRGASKSDRGITHPVLRKYVISWTLRNEINETEINDTDSSDDTNCSDDTNTNQQSPKLTANATEALRMLCGRGLLRGPFVPHSTASLDRSCICAIPDQQDPYTLQHPSTRYFQDGAGNDRQYGVVQGSTMLSTADWGVLDGHFNEISLTQ</sequence>